<organism evidence="1 2">
    <name type="scientific">Ixodes persulcatus</name>
    <name type="common">Taiga tick</name>
    <dbReference type="NCBI Taxonomy" id="34615"/>
    <lineage>
        <taxon>Eukaryota</taxon>
        <taxon>Metazoa</taxon>
        <taxon>Ecdysozoa</taxon>
        <taxon>Arthropoda</taxon>
        <taxon>Chelicerata</taxon>
        <taxon>Arachnida</taxon>
        <taxon>Acari</taxon>
        <taxon>Parasitiformes</taxon>
        <taxon>Ixodida</taxon>
        <taxon>Ixodoidea</taxon>
        <taxon>Ixodidae</taxon>
        <taxon>Ixodinae</taxon>
        <taxon>Ixodes</taxon>
    </lineage>
</organism>
<evidence type="ECO:0000313" key="2">
    <source>
        <dbReference type="Proteomes" id="UP000805193"/>
    </source>
</evidence>
<accession>A0AC60Q066</accession>
<reference evidence="1 2" key="1">
    <citation type="journal article" date="2020" name="Cell">
        <title>Large-Scale Comparative Analyses of Tick Genomes Elucidate Their Genetic Diversity and Vector Capacities.</title>
        <authorList>
            <consortium name="Tick Genome and Microbiome Consortium (TIGMIC)"/>
            <person name="Jia N."/>
            <person name="Wang J."/>
            <person name="Shi W."/>
            <person name="Du L."/>
            <person name="Sun Y."/>
            <person name="Zhan W."/>
            <person name="Jiang J.F."/>
            <person name="Wang Q."/>
            <person name="Zhang B."/>
            <person name="Ji P."/>
            <person name="Bell-Sakyi L."/>
            <person name="Cui X.M."/>
            <person name="Yuan T.T."/>
            <person name="Jiang B.G."/>
            <person name="Yang W.F."/>
            <person name="Lam T.T."/>
            <person name="Chang Q.C."/>
            <person name="Ding S.J."/>
            <person name="Wang X.J."/>
            <person name="Zhu J.G."/>
            <person name="Ruan X.D."/>
            <person name="Zhao L."/>
            <person name="Wei J.T."/>
            <person name="Ye R.Z."/>
            <person name="Que T.C."/>
            <person name="Du C.H."/>
            <person name="Zhou Y.H."/>
            <person name="Cheng J.X."/>
            <person name="Dai P.F."/>
            <person name="Guo W.B."/>
            <person name="Han X.H."/>
            <person name="Huang E.J."/>
            <person name="Li L.F."/>
            <person name="Wei W."/>
            <person name="Gao Y.C."/>
            <person name="Liu J.Z."/>
            <person name="Shao H.Z."/>
            <person name="Wang X."/>
            <person name="Wang C.C."/>
            <person name="Yang T.C."/>
            <person name="Huo Q.B."/>
            <person name="Li W."/>
            <person name="Chen H.Y."/>
            <person name="Chen S.E."/>
            <person name="Zhou L.G."/>
            <person name="Ni X.B."/>
            <person name="Tian J.H."/>
            <person name="Sheng Y."/>
            <person name="Liu T."/>
            <person name="Pan Y.S."/>
            <person name="Xia L.Y."/>
            <person name="Li J."/>
            <person name="Zhao F."/>
            <person name="Cao W.C."/>
        </authorList>
    </citation>
    <scope>NUCLEOTIDE SEQUENCE [LARGE SCALE GENOMIC DNA]</scope>
    <source>
        <strain evidence="1">Iper-2018</strain>
    </source>
</reference>
<comment type="caution">
    <text evidence="1">The sequence shown here is derived from an EMBL/GenBank/DDBJ whole genome shotgun (WGS) entry which is preliminary data.</text>
</comment>
<protein>
    <submittedName>
        <fullName evidence="1">Uncharacterized protein</fullName>
    </submittedName>
</protein>
<keyword evidence="2" id="KW-1185">Reference proteome</keyword>
<sequence>MPVQTEAVMDMASFGQTHTTENIAEKLDSVVKHWLPPWTYNQVRDQGQRSECVRALRDVNMKRIPCMAHCLQPRCEKEA</sequence>
<name>A0AC60Q066_IXOPE</name>
<evidence type="ECO:0000313" key="1">
    <source>
        <dbReference type="EMBL" id="KAG0427012.1"/>
    </source>
</evidence>
<gene>
    <name evidence="1" type="ORF">HPB47_025914</name>
</gene>
<proteinExistence type="predicted"/>
<dbReference type="Proteomes" id="UP000805193">
    <property type="component" value="Unassembled WGS sequence"/>
</dbReference>
<dbReference type="EMBL" id="JABSTQ010009663">
    <property type="protein sequence ID" value="KAG0427012.1"/>
    <property type="molecule type" value="Genomic_DNA"/>
</dbReference>